<dbReference type="GO" id="GO:1902017">
    <property type="term" value="P:regulation of cilium assembly"/>
    <property type="evidence" value="ECO:0007669"/>
    <property type="project" value="TreeGrafter"/>
</dbReference>
<evidence type="ECO:0000256" key="6">
    <source>
        <dbReference type="SAM" id="Coils"/>
    </source>
</evidence>
<keyword evidence="4 6" id="KW-0175">Coiled coil</keyword>
<feature type="non-terminal residue" evidence="7">
    <location>
        <position position="1"/>
    </location>
</feature>
<keyword evidence="8" id="KW-1185">Reference proteome</keyword>
<sequence length="186" mass="21200">AGEHTAQNELSREAEELKGKVSALHQQLQGTTEELSAVHEQVAVKDQLLENSSAQLEDRIRECAALNAQLERRKLDKLDEMNQLRSRLGEADSSSNKQLLDIQAQASRYQAQLSSLRSEKEQTDRSYRQQIRRLEDQFEQLQLKYSTLQRQFSTVTSTYHAMFNSNTISPPIPTTMGDSTYRGTRA</sequence>
<dbReference type="InterPro" id="IPR026099">
    <property type="entry name" value="Odf2-rel"/>
</dbReference>
<dbReference type="Proteomes" id="UP001497623">
    <property type="component" value="Unassembled WGS sequence"/>
</dbReference>
<evidence type="ECO:0000256" key="5">
    <source>
        <dbReference type="ARBA" id="ARBA00023212"/>
    </source>
</evidence>
<evidence type="ECO:0000313" key="8">
    <source>
        <dbReference type="Proteomes" id="UP001497623"/>
    </source>
</evidence>
<accession>A0AAV2S6P5</accession>
<comment type="caution">
    <text evidence="7">The sequence shown here is derived from an EMBL/GenBank/DDBJ whole genome shotgun (WGS) entry which is preliminary data.</text>
</comment>
<comment type="subcellular location">
    <subcellularLocation>
        <location evidence="1">Cytoplasm</location>
        <location evidence="1">Cytoskeleton</location>
        <location evidence="1">Microtubule organizing center</location>
        <location evidence="1">Centrosome</location>
    </subcellularLocation>
</comment>
<dbReference type="AlphaFoldDB" id="A0AAV2S6P5"/>
<keyword evidence="5" id="KW-0206">Cytoskeleton</keyword>
<comment type="similarity">
    <text evidence="2">Belongs to the ODF2 family.</text>
</comment>
<gene>
    <name evidence="7" type="ORF">MNOR_LOCUS32459</name>
</gene>
<protein>
    <submittedName>
        <fullName evidence="7">Uncharacterized protein</fullName>
    </submittedName>
</protein>
<feature type="non-terminal residue" evidence="7">
    <location>
        <position position="186"/>
    </location>
</feature>
<dbReference type="EMBL" id="CAXKWB010044233">
    <property type="protein sequence ID" value="CAL4160474.1"/>
    <property type="molecule type" value="Genomic_DNA"/>
</dbReference>
<dbReference type="GO" id="GO:0005813">
    <property type="term" value="C:centrosome"/>
    <property type="evidence" value="ECO:0007669"/>
    <property type="project" value="UniProtKB-SubCell"/>
</dbReference>
<evidence type="ECO:0000256" key="1">
    <source>
        <dbReference type="ARBA" id="ARBA00004300"/>
    </source>
</evidence>
<dbReference type="PANTHER" id="PTHR23162:SF10">
    <property type="entry name" value="FI13205P"/>
    <property type="match status" value="1"/>
</dbReference>
<feature type="coiled-coil region" evidence="6">
    <location>
        <begin position="7"/>
        <end position="151"/>
    </location>
</feature>
<organism evidence="7 8">
    <name type="scientific">Meganyctiphanes norvegica</name>
    <name type="common">Northern krill</name>
    <name type="synonym">Thysanopoda norvegica</name>
    <dbReference type="NCBI Taxonomy" id="48144"/>
    <lineage>
        <taxon>Eukaryota</taxon>
        <taxon>Metazoa</taxon>
        <taxon>Ecdysozoa</taxon>
        <taxon>Arthropoda</taxon>
        <taxon>Crustacea</taxon>
        <taxon>Multicrustacea</taxon>
        <taxon>Malacostraca</taxon>
        <taxon>Eumalacostraca</taxon>
        <taxon>Eucarida</taxon>
        <taxon>Euphausiacea</taxon>
        <taxon>Euphausiidae</taxon>
        <taxon>Meganyctiphanes</taxon>
    </lineage>
</organism>
<dbReference type="PANTHER" id="PTHR23162">
    <property type="entry name" value="OUTER DENSE FIBER OF SPERM TAILS 2"/>
    <property type="match status" value="1"/>
</dbReference>
<evidence type="ECO:0000256" key="3">
    <source>
        <dbReference type="ARBA" id="ARBA00022490"/>
    </source>
</evidence>
<evidence type="ECO:0000256" key="2">
    <source>
        <dbReference type="ARBA" id="ARBA00009316"/>
    </source>
</evidence>
<name>A0AAV2S6P5_MEGNR</name>
<evidence type="ECO:0000256" key="4">
    <source>
        <dbReference type="ARBA" id="ARBA00023054"/>
    </source>
</evidence>
<reference evidence="7 8" key="1">
    <citation type="submission" date="2024-05" db="EMBL/GenBank/DDBJ databases">
        <authorList>
            <person name="Wallberg A."/>
        </authorList>
    </citation>
    <scope>NUCLEOTIDE SEQUENCE [LARGE SCALE GENOMIC DNA]</scope>
</reference>
<proteinExistence type="inferred from homology"/>
<evidence type="ECO:0000313" key="7">
    <source>
        <dbReference type="EMBL" id="CAL4160474.1"/>
    </source>
</evidence>
<keyword evidence="3" id="KW-0963">Cytoplasm</keyword>